<comment type="caution">
    <text evidence="1">The sequence shown here is derived from an EMBL/GenBank/DDBJ whole genome shotgun (WGS) entry which is preliminary data.</text>
</comment>
<protein>
    <submittedName>
        <fullName evidence="1">Uncharacterized protein</fullName>
    </submittedName>
</protein>
<gene>
    <name evidence="1" type="ORF">RM779_28660</name>
</gene>
<dbReference type="Proteomes" id="UP001183615">
    <property type="component" value="Unassembled WGS sequence"/>
</dbReference>
<sequence length="54" mass="5871">MSNILSGRSHDPDLSHGATAVFIDVLMPTVSDLAAEDWGFHFAALVTLRDQNVM</sequence>
<evidence type="ECO:0000313" key="1">
    <source>
        <dbReference type="EMBL" id="MDT0446539.1"/>
    </source>
</evidence>
<reference evidence="2" key="1">
    <citation type="submission" date="2023-07" db="EMBL/GenBank/DDBJ databases">
        <title>30 novel species of actinomycetes from the DSMZ collection.</title>
        <authorList>
            <person name="Nouioui I."/>
        </authorList>
    </citation>
    <scope>NUCLEOTIDE SEQUENCE [LARGE SCALE GENOMIC DNA]</scope>
    <source>
        <strain evidence="2">DSM 41886</strain>
    </source>
</reference>
<organism evidence="1 2">
    <name type="scientific">Streptomyces johnsoniae</name>
    <dbReference type="NCBI Taxonomy" id="3075532"/>
    <lineage>
        <taxon>Bacteria</taxon>
        <taxon>Bacillati</taxon>
        <taxon>Actinomycetota</taxon>
        <taxon>Actinomycetes</taxon>
        <taxon>Kitasatosporales</taxon>
        <taxon>Streptomycetaceae</taxon>
        <taxon>Streptomyces</taxon>
    </lineage>
</organism>
<name>A0ABU2SDQ3_9ACTN</name>
<dbReference type="RefSeq" id="WP_311620690.1">
    <property type="nucleotide sequence ID" value="NZ_JAVREV010000020.1"/>
</dbReference>
<proteinExistence type="predicted"/>
<accession>A0ABU2SDQ3</accession>
<keyword evidence="2" id="KW-1185">Reference proteome</keyword>
<evidence type="ECO:0000313" key="2">
    <source>
        <dbReference type="Proteomes" id="UP001183615"/>
    </source>
</evidence>
<dbReference type="EMBL" id="JAVREV010000020">
    <property type="protein sequence ID" value="MDT0446539.1"/>
    <property type="molecule type" value="Genomic_DNA"/>
</dbReference>